<name>A0A2G8SLQ6_9APHY</name>
<comment type="caution">
    <text evidence="3">The sequence shown here is derived from an EMBL/GenBank/DDBJ whole genome shotgun (WGS) entry which is preliminary data.</text>
</comment>
<protein>
    <recommendedName>
        <fullName evidence="5">Transporter</fullName>
    </recommendedName>
</protein>
<evidence type="ECO:0000256" key="1">
    <source>
        <dbReference type="SAM" id="MobiDB-lite"/>
    </source>
</evidence>
<gene>
    <name evidence="3" type="ORF">GSI_03486</name>
</gene>
<dbReference type="AlphaFoldDB" id="A0A2G8SLQ6"/>
<feature type="region of interest" description="Disordered" evidence="1">
    <location>
        <begin position="27"/>
        <end position="54"/>
    </location>
</feature>
<accession>A0A2G8SLQ6</accession>
<dbReference type="Proteomes" id="UP000230002">
    <property type="component" value="Unassembled WGS sequence"/>
</dbReference>
<keyword evidence="4" id="KW-1185">Reference proteome</keyword>
<feature type="signal peptide" evidence="2">
    <location>
        <begin position="1"/>
        <end position="19"/>
    </location>
</feature>
<evidence type="ECO:0000313" key="4">
    <source>
        <dbReference type="Proteomes" id="UP000230002"/>
    </source>
</evidence>
<feature type="chain" id="PRO_5013708303" description="Transporter" evidence="2">
    <location>
        <begin position="20"/>
        <end position="218"/>
    </location>
</feature>
<evidence type="ECO:0000313" key="3">
    <source>
        <dbReference type="EMBL" id="PIL34706.1"/>
    </source>
</evidence>
<feature type="region of interest" description="Disordered" evidence="1">
    <location>
        <begin position="109"/>
        <end position="218"/>
    </location>
</feature>
<keyword evidence="2" id="KW-0732">Signal</keyword>
<dbReference type="EMBL" id="AYKW01000005">
    <property type="protein sequence ID" value="PIL34706.1"/>
    <property type="molecule type" value="Genomic_DNA"/>
</dbReference>
<feature type="compositionally biased region" description="Low complexity" evidence="1">
    <location>
        <begin position="31"/>
        <end position="54"/>
    </location>
</feature>
<sequence length="218" mass="22153">MRFSTAILAGLVGLLQVSASPINVNVARQDPSSSEPTPTFPFPSGSGFPTGSFSLPSGFPTGSFSLPSGFPTGSFSLPSGFPTGSFSFPSGFPTGSFSFPSGSFSLPPFPSGTADSGNADFEFGPPASEPGKFSFSTGTPRASESRSSFRFPSGASFPFPSGSGSRPGEIPTSRGYPFSFPSGGRPSGSFPTGRPTETPSRTGRLDPPTALSSVSTLV</sequence>
<evidence type="ECO:0000256" key="2">
    <source>
        <dbReference type="SAM" id="SignalP"/>
    </source>
</evidence>
<organism evidence="3 4">
    <name type="scientific">Ganoderma sinense ZZ0214-1</name>
    <dbReference type="NCBI Taxonomy" id="1077348"/>
    <lineage>
        <taxon>Eukaryota</taxon>
        <taxon>Fungi</taxon>
        <taxon>Dikarya</taxon>
        <taxon>Basidiomycota</taxon>
        <taxon>Agaricomycotina</taxon>
        <taxon>Agaricomycetes</taxon>
        <taxon>Polyporales</taxon>
        <taxon>Polyporaceae</taxon>
        <taxon>Ganoderma</taxon>
    </lineage>
</organism>
<reference evidence="3 4" key="1">
    <citation type="journal article" date="2015" name="Sci. Rep.">
        <title>Chromosome-level genome map provides insights into diverse defense mechanisms in the medicinal fungus Ganoderma sinense.</title>
        <authorList>
            <person name="Zhu Y."/>
            <person name="Xu J."/>
            <person name="Sun C."/>
            <person name="Zhou S."/>
            <person name="Xu H."/>
            <person name="Nelson D.R."/>
            <person name="Qian J."/>
            <person name="Song J."/>
            <person name="Luo H."/>
            <person name="Xiang L."/>
            <person name="Li Y."/>
            <person name="Xu Z."/>
            <person name="Ji A."/>
            <person name="Wang L."/>
            <person name="Lu S."/>
            <person name="Hayward A."/>
            <person name="Sun W."/>
            <person name="Li X."/>
            <person name="Schwartz D.C."/>
            <person name="Wang Y."/>
            <person name="Chen S."/>
        </authorList>
    </citation>
    <scope>NUCLEOTIDE SEQUENCE [LARGE SCALE GENOMIC DNA]</scope>
    <source>
        <strain evidence="3 4">ZZ0214-1</strain>
    </source>
</reference>
<proteinExistence type="predicted"/>
<feature type="compositionally biased region" description="Low complexity" evidence="1">
    <location>
        <begin position="177"/>
        <end position="195"/>
    </location>
</feature>
<feature type="compositionally biased region" description="Low complexity" evidence="1">
    <location>
        <begin position="145"/>
        <end position="168"/>
    </location>
</feature>
<evidence type="ECO:0008006" key="5">
    <source>
        <dbReference type="Google" id="ProtNLM"/>
    </source>
</evidence>